<proteinExistence type="predicted"/>
<evidence type="ECO:0000313" key="2">
    <source>
        <dbReference type="Proteomes" id="UP001473302"/>
    </source>
</evidence>
<sequence length="59" mass="6946">MTYQLLNSEIYEEKSIAFPDRLPVTLEVEVYESTDLIEKDDTIAKFDYRTKPARRSTSK</sequence>
<protein>
    <submittedName>
        <fullName evidence="1">Uncharacterized protein</fullName>
    </submittedName>
</protein>
<reference evidence="1 2" key="1">
    <citation type="submission" date="2024-04" db="EMBL/GenBank/DDBJ databases">
        <title>genome sequences of Mucor flavus KT1a and Helicostylum pulchrum KT1b strains isolated from the surface of a dry-aged beef.</title>
        <authorList>
            <person name="Toyotome T."/>
            <person name="Hosono M."/>
            <person name="Torimaru M."/>
            <person name="Fukuda K."/>
            <person name="Mikami N."/>
        </authorList>
    </citation>
    <scope>NUCLEOTIDE SEQUENCE [LARGE SCALE GENOMIC DNA]</scope>
    <source>
        <strain evidence="1 2">KT1a</strain>
    </source>
</reference>
<dbReference type="EMBL" id="BAABUK010000007">
    <property type="protein sequence ID" value="GAA5810256.1"/>
    <property type="molecule type" value="Genomic_DNA"/>
</dbReference>
<gene>
    <name evidence="1" type="ORF">MFLAVUS_003676</name>
</gene>
<organism evidence="1 2">
    <name type="scientific">Mucor flavus</name>
    <dbReference type="NCBI Taxonomy" id="439312"/>
    <lineage>
        <taxon>Eukaryota</taxon>
        <taxon>Fungi</taxon>
        <taxon>Fungi incertae sedis</taxon>
        <taxon>Mucoromycota</taxon>
        <taxon>Mucoromycotina</taxon>
        <taxon>Mucoromycetes</taxon>
        <taxon>Mucorales</taxon>
        <taxon>Mucorineae</taxon>
        <taxon>Mucoraceae</taxon>
        <taxon>Mucor</taxon>
    </lineage>
</organism>
<dbReference type="Proteomes" id="UP001473302">
    <property type="component" value="Unassembled WGS sequence"/>
</dbReference>
<name>A0ABP9YTS1_9FUNG</name>
<keyword evidence="2" id="KW-1185">Reference proteome</keyword>
<evidence type="ECO:0000313" key="1">
    <source>
        <dbReference type="EMBL" id="GAA5810256.1"/>
    </source>
</evidence>
<accession>A0ABP9YTS1</accession>
<comment type="caution">
    <text evidence="1">The sequence shown here is derived from an EMBL/GenBank/DDBJ whole genome shotgun (WGS) entry which is preliminary data.</text>
</comment>